<dbReference type="Pfam" id="PF13845">
    <property type="entry name" value="Septum_form"/>
    <property type="match status" value="1"/>
</dbReference>
<reference evidence="3" key="2">
    <citation type="submission" date="2024-07" db="EMBL/GenBank/DDBJ databases">
        <title>Streptomyces haneummycinica sp. nov., a new antibiotic-producing actinobacterium isolated from marine sediment.</title>
        <authorList>
            <person name="Uemura M."/>
            <person name="Hamada M."/>
            <person name="Hirano S."/>
            <person name="Kobayashi K."/>
            <person name="Ohshiro T."/>
            <person name="Kobayashi T."/>
            <person name="Terahara T."/>
        </authorList>
    </citation>
    <scope>NUCLEOTIDE SEQUENCE</scope>
    <source>
        <strain evidence="3">KM77-8</strain>
    </source>
</reference>
<proteinExistence type="predicted"/>
<evidence type="ECO:0000313" key="3">
    <source>
        <dbReference type="EMBL" id="BFO21500.1"/>
    </source>
</evidence>
<dbReference type="AlphaFoldDB" id="A0AAT9HV91"/>
<reference evidence="3" key="1">
    <citation type="submission" date="2024-06" db="EMBL/GenBank/DDBJ databases">
        <authorList>
            <consortium name="consrtm"/>
            <person name="Uemura M."/>
            <person name="Terahara T."/>
        </authorList>
    </citation>
    <scope>NUCLEOTIDE SEQUENCE</scope>
    <source>
        <strain evidence="3">KM77-8</strain>
    </source>
</reference>
<evidence type="ECO:0000259" key="2">
    <source>
        <dbReference type="Pfam" id="PF13845"/>
    </source>
</evidence>
<dbReference type="InterPro" id="IPR026004">
    <property type="entry name" value="Septum_form"/>
</dbReference>
<sequence>MATVEKPPQETKDTLLGATPGKGNPGHAARVLVDSQHVHYRAGSAAYWLRYTMGDTGPNFRVNAVDHLRGSEGPVGGTLLESLGATKATSRRTDGSQRVYAADMPRSAAAQLFPNDLGRKLPAFSPAGSSAENTPLPTTVSVDGRGRVTHVRADLSTILGSKGTAFEDMTSLTIDLRLSGHDTSKPTAKPDGTVRPAAEAVRSVGSVKPGGCFDFDTGQRLLDTVVGVPCSDAHDARLFAQRTLGTSPYPGKEAAREKAAAACSAAYDTAPGSWTSEADRPGDHWFMWSSQDEWDESGGAVSCFVITSRGTDD</sequence>
<organism evidence="3">
    <name type="scientific">Streptomyces haneummycinicus</name>
    <dbReference type="NCBI Taxonomy" id="3074435"/>
    <lineage>
        <taxon>Bacteria</taxon>
        <taxon>Bacillati</taxon>
        <taxon>Actinomycetota</taxon>
        <taxon>Actinomycetes</taxon>
        <taxon>Kitasatosporales</taxon>
        <taxon>Streptomycetaceae</taxon>
        <taxon>Streptomyces</taxon>
    </lineage>
</organism>
<dbReference type="EMBL" id="AP035768">
    <property type="protein sequence ID" value="BFO21500.1"/>
    <property type="molecule type" value="Genomic_DNA"/>
</dbReference>
<feature type="region of interest" description="Disordered" evidence="1">
    <location>
        <begin position="1"/>
        <end position="24"/>
    </location>
</feature>
<gene>
    <name evidence="3" type="ORF">SHKM778_78880</name>
</gene>
<accession>A0AAT9HV91</accession>
<protein>
    <recommendedName>
        <fullName evidence="2">Septum formation-related domain-containing protein</fullName>
    </recommendedName>
</protein>
<feature type="domain" description="Septum formation-related" evidence="2">
    <location>
        <begin position="189"/>
        <end position="303"/>
    </location>
</feature>
<name>A0AAT9HV91_9ACTN</name>
<evidence type="ECO:0000256" key="1">
    <source>
        <dbReference type="SAM" id="MobiDB-lite"/>
    </source>
</evidence>